<keyword evidence="2" id="KW-0812">Transmembrane</keyword>
<feature type="domain" description="Cadherin" evidence="7">
    <location>
        <begin position="277"/>
        <end position="370"/>
    </location>
</feature>
<dbReference type="Gene3D" id="2.160.20.10">
    <property type="entry name" value="Single-stranded right-handed beta-helix, Pectin lyase-like"/>
    <property type="match status" value="1"/>
</dbReference>
<dbReference type="Pfam" id="PF17963">
    <property type="entry name" value="Big_9"/>
    <property type="match status" value="1"/>
</dbReference>
<proteinExistence type="predicted"/>
<dbReference type="SMART" id="SM00710">
    <property type="entry name" value="PbH1"/>
    <property type="match status" value="6"/>
</dbReference>
<dbReference type="RefSeq" id="WP_343996663.1">
    <property type="nucleotide sequence ID" value="NZ_BAAALG010000017.1"/>
</dbReference>
<sequence>MRTSLARVLGLLLLVAAVGALPAPSAGADPTAPTDAPQSAASVAPGDPARPAQVAPPVTARAAATTPTVVCAAKRGGAIRVPAGRSCKGRERKVTVTVAKRTSWCLARKGGVTDATSKKQTKACKRTRGKKVTVPSNTSLTLCARTDRAARWVKGAAKCRGKERRRVFGNVAPTALSATGLQIVDGAPVGTVAATLSARDANAGDRLTYRLSAGGADNAAFSISGQRLLVASPPDVTAAAQLSVKVEARDRLGRSMARTFTVQVAPLGVDGLALTPARVVENSAPGTSVGRLAAAPDSVREAQYRLVSGEGDADNADFTLSGEELLTAVTFDHEASPSASIRVEVTRAGVVHEQALLVQIADVNEAPTGFDLSVVNVPEGAPASFVVGTAQNVIDPDAAEQHAFTVVTGGAEFTMVGAELRTTRVLTPGRRAVTVRVADRGGATFEKTVSVKALSDAEIVLTPSRIDENAPSGTVIGELSTPNAETGESYDLTVVAGPATVVGTELRSTRPYDHEAEGTISLTVSADNGIDAPVVETLAITVDDVDEAPVTSADSYSGAIGNTPAVLGLVATAPAVTLNGALPLANDADPEGEALSVVAASGLATTRGGTATVDAQGRFSYRPPTGARGGDDSFDVQVTDGTHTVSETITIGLRDVAVWYVDAAAPAGGTGTAWAPLTSLGALSGALDGDAPGDVIRLAAGSPGLPAAGLALEAGQTLIGAAQALVVDGVELLPAGGASTLAGTASGALVQLAQDSRVLGLTIAPTGTTAALSATNVNRATVESSVTIDAAGGRAVTITGGGGDLDVLAPISLPTWTAAAPDVAVAVAGRTSGTVRFAAISTETGQQSGGVSVTSTLTGGTVAFTQPLGLRTGPRPAFAATGGTIRWEADNTLVTTTGTPLTLQDVATAGTSAFTQVSSTGAPSGIVASGVSGSGLKVTGGTIATSTTDGVRLSGLKSAITLEGLTVSGSAGDGLHLEQATGTGSLTVSGGQFAGNLDDHLHVLARGGALDPVRIQNNTLTGDTPDAWGQGIVLETDTGFGGQLRYAVGNNTITGVPASSVAAIAVAALGAAGGGVLSGTIEGNRIGTAAAPCNALVDGIRVTNEDGTLGAVTRIANNNISGCRTGIRLRATGGAAALNATVVSNVVGNRAATAEYGISAEFGVQAADTGVSCLDTAGNVATGGGTMAGLRLRKPYGQLRLPGYAGSSTSASGVQGYLLGRNPTSSSAEVSAQVSGSFVNMPCQTPN</sequence>
<dbReference type="CDD" id="cd11304">
    <property type="entry name" value="Cadherin_repeat"/>
    <property type="match status" value="2"/>
</dbReference>
<dbReference type="InterPro" id="IPR002126">
    <property type="entry name" value="Cadherin-like_dom"/>
</dbReference>
<dbReference type="Proteomes" id="UP001501581">
    <property type="component" value="Unassembled WGS sequence"/>
</dbReference>
<keyword evidence="4" id="KW-0325">Glycoprotein</keyword>
<evidence type="ECO:0000256" key="1">
    <source>
        <dbReference type="ARBA" id="ARBA00004167"/>
    </source>
</evidence>
<evidence type="ECO:0000259" key="7">
    <source>
        <dbReference type="PROSITE" id="PS50268"/>
    </source>
</evidence>
<keyword evidence="9" id="KW-1185">Reference proteome</keyword>
<evidence type="ECO:0000256" key="5">
    <source>
        <dbReference type="SAM" id="MobiDB-lite"/>
    </source>
</evidence>
<dbReference type="InterPro" id="IPR006626">
    <property type="entry name" value="PbH1"/>
</dbReference>
<dbReference type="PANTHER" id="PTHR24028">
    <property type="entry name" value="CADHERIN-87A"/>
    <property type="match status" value="1"/>
</dbReference>
<evidence type="ECO:0000256" key="6">
    <source>
        <dbReference type="SAM" id="SignalP"/>
    </source>
</evidence>
<comment type="caution">
    <text evidence="8">The sequence shown here is derived from an EMBL/GenBank/DDBJ whole genome shotgun (WGS) entry which is preliminary data.</text>
</comment>
<protein>
    <recommendedName>
        <fullName evidence="7">Cadherin domain-containing protein</fullName>
    </recommendedName>
</protein>
<dbReference type="InterPro" id="IPR050174">
    <property type="entry name" value="Protocadherin/Cadherin-CA"/>
</dbReference>
<feature type="compositionally biased region" description="Low complexity" evidence="5">
    <location>
        <begin position="49"/>
        <end position="60"/>
    </location>
</feature>
<feature type="signal peptide" evidence="6">
    <location>
        <begin position="1"/>
        <end position="28"/>
    </location>
</feature>
<dbReference type="InterPro" id="IPR012334">
    <property type="entry name" value="Pectin_lyas_fold"/>
</dbReference>
<comment type="subcellular location">
    <subcellularLocation>
        <location evidence="1">Membrane</location>
        <topology evidence="1">Single-pass membrane protein</topology>
    </subcellularLocation>
</comment>
<feature type="domain" description="Cadherin" evidence="7">
    <location>
        <begin position="175"/>
        <end position="278"/>
    </location>
</feature>
<evidence type="ECO:0000313" key="8">
    <source>
        <dbReference type="EMBL" id="GAA1113687.1"/>
    </source>
</evidence>
<accession>A0ABP4EKP5</accession>
<feature type="chain" id="PRO_5047085108" description="Cadherin domain-containing protein" evidence="6">
    <location>
        <begin position="29"/>
        <end position="1247"/>
    </location>
</feature>
<dbReference type="Gene3D" id="2.60.40.60">
    <property type="entry name" value="Cadherins"/>
    <property type="match status" value="2"/>
</dbReference>
<dbReference type="InterPro" id="IPR015919">
    <property type="entry name" value="Cadherin-like_sf"/>
</dbReference>
<dbReference type="EMBL" id="BAAALG010000017">
    <property type="protein sequence ID" value="GAA1113687.1"/>
    <property type="molecule type" value="Genomic_DNA"/>
</dbReference>
<keyword evidence="6" id="KW-0732">Signal</keyword>
<dbReference type="SUPFAM" id="SSF51126">
    <property type="entry name" value="Pectin lyase-like"/>
    <property type="match status" value="1"/>
</dbReference>
<keyword evidence="3" id="KW-1133">Transmembrane helix</keyword>
<dbReference type="SUPFAM" id="SSF49313">
    <property type="entry name" value="Cadherin-like"/>
    <property type="match status" value="2"/>
</dbReference>
<evidence type="ECO:0000256" key="2">
    <source>
        <dbReference type="ARBA" id="ARBA00022692"/>
    </source>
</evidence>
<dbReference type="PROSITE" id="PS50268">
    <property type="entry name" value="CADHERIN_2"/>
    <property type="match status" value="3"/>
</dbReference>
<dbReference type="InterPro" id="IPR011050">
    <property type="entry name" value="Pectin_lyase_fold/virulence"/>
</dbReference>
<evidence type="ECO:0000256" key="3">
    <source>
        <dbReference type="ARBA" id="ARBA00022989"/>
    </source>
</evidence>
<evidence type="ECO:0000313" key="9">
    <source>
        <dbReference type="Proteomes" id="UP001501581"/>
    </source>
</evidence>
<feature type="domain" description="Cadherin" evidence="7">
    <location>
        <begin position="458"/>
        <end position="551"/>
    </location>
</feature>
<feature type="compositionally biased region" description="Low complexity" evidence="5">
    <location>
        <begin position="25"/>
        <end position="41"/>
    </location>
</feature>
<name>A0ABP4EKP5_9ACTN</name>
<keyword evidence="3" id="KW-0472">Membrane</keyword>
<dbReference type="PANTHER" id="PTHR24028:SF328">
    <property type="entry name" value="CADHERIN-3"/>
    <property type="match status" value="1"/>
</dbReference>
<gene>
    <name evidence="8" type="ORF">GCM10009668_39760</name>
</gene>
<evidence type="ECO:0000256" key="4">
    <source>
        <dbReference type="ARBA" id="ARBA00023180"/>
    </source>
</evidence>
<feature type="region of interest" description="Disordered" evidence="5">
    <location>
        <begin position="25"/>
        <end position="60"/>
    </location>
</feature>
<reference evidence="9" key="1">
    <citation type="journal article" date="2019" name="Int. J. Syst. Evol. Microbiol.">
        <title>The Global Catalogue of Microorganisms (GCM) 10K type strain sequencing project: providing services to taxonomists for standard genome sequencing and annotation.</title>
        <authorList>
            <consortium name="The Broad Institute Genomics Platform"/>
            <consortium name="The Broad Institute Genome Sequencing Center for Infectious Disease"/>
            <person name="Wu L."/>
            <person name="Ma J."/>
        </authorList>
    </citation>
    <scope>NUCLEOTIDE SEQUENCE [LARGE SCALE GENOMIC DNA]</scope>
    <source>
        <strain evidence="9">JCM 13008</strain>
    </source>
</reference>
<organism evidence="8 9">
    <name type="scientific">Nocardioides dubius</name>
    <dbReference type="NCBI Taxonomy" id="317019"/>
    <lineage>
        <taxon>Bacteria</taxon>
        <taxon>Bacillati</taxon>
        <taxon>Actinomycetota</taxon>
        <taxon>Actinomycetes</taxon>
        <taxon>Propionibacteriales</taxon>
        <taxon>Nocardioidaceae</taxon>
        <taxon>Nocardioides</taxon>
    </lineage>
</organism>